<dbReference type="AlphaFoldDB" id="A0A8H5BQP8"/>
<name>A0A8H5BQP8_9AGAR</name>
<evidence type="ECO:0000313" key="2">
    <source>
        <dbReference type="EMBL" id="KAF5327830.1"/>
    </source>
</evidence>
<sequence>MQFILKLSAVLVSVVMATQIGAAPAESFQHKRIVIVTPLLQLGSTNVLSTAGSQKDRPRRQGFAAGS</sequence>
<evidence type="ECO:0000256" key="1">
    <source>
        <dbReference type="SAM" id="SignalP"/>
    </source>
</evidence>
<accession>A0A8H5BQP8</accession>
<keyword evidence="1" id="KW-0732">Signal</keyword>
<protein>
    <submittedName>
        <fullName evidence="2">Uncharacterized protein</fullName>
    </submittedName>
</protein>
<organism evidence="2 3">
    <name type="scientific">Psilocybe cf. subviscida</name>
    <dbReference type="NCBI Taxonomy" id="2480587"/>
    <lineage>
        <taxon>Eukaryota</taxon>
        <taxon>Fungi</taxon>
        <taxon>Dikarya</taxon>
        <taxon>Basidiomycota</taxon>
        <taxon>Agaricomycotina</taxon>
        <taxon>Agaricomycetes</taxon>
        <taxon>Agaricomycetidae</taxon>
        <taxon>Agaricales</taxon>
        <taxon>Agaricineae</taxon>
        <taxon>Strophariaceae</taxon>
        <taxon>Psilocybe</taxon>
    </lineage>
</organism>
<reference evidence="2 3" key="1">
    <citation type="journal article" date="2020" name="ISME J.">
        <title>Uncovering the hidden diversity of litter-decomposition mechanisms in mushroom-forming fungi.</title>
        <authorList>
            <person name="Floudas D."/>
            <person name="Bentzer J."/>
            <person name="Ahren D."/>
            <person name="Johansson T."/>
            <person name="Persson P."/>
            <person name="Tunlid A."/>
        </authorList>
    </citation>
    <scope>NUCLEOTIDE SEQUENCE [LARGE SCALE GENOMIC DNA]</scope>
    <source>
        <strain evidence="2 3">CBS 101986</strain>
    </source>
</reference>
<keyword evidence="3" id="KW-1185">Reference proteome</keyword>
<feature type="chain" id="PRO_5035003035" evidence="1">
    <location>
        <begin position="18"/>
        <end position="67"/>
    </location>
</feature>
<gene>
    <name evidence="2" type="ORF">D9619_005099</name>
</gene>
<evidence type="ECO:0000313" key="3">
    <source>
        <dbReference type="Proteomes" id="UP000567179"/>
    </source>
</evidence>
<proteinExistence type="predicted"/>
<feature type="signal peptide" evidence="1">
    <location>
        <begin position="1"/>
        <end position="17"/>
    </location>
</feature>
<dbReference type="EMBL" id="JAACJJ010000014">
    <property type="protein sequence ID" value="KAF5327830.1"/>
    <property type="molecule type" value="Genomic_DNA"/>
</dbReference>
<dbReference type="Proteomes" id="UP000567179">
    <property type="component" value="Unassembled WGS sequence"/>
</dbReference>
<comment type="caution">
    <text evidence="2">The sequence shown here is derived from an EMBL/GenBank/DDBJ whole genome shotgun (WGS) entry which is preliminary data.</text>
</comment>